<dbReference type="AlphaFoldDB" id="A0A1I7YKF7"/>
<accession>A0A1I7YKF7</accession>
<name>A0A1I7YKF7_9BILA</name>
<evidence type="ECO:0000313" key="2">
    <source>
        <dbReference type="Proteomes" id="UP000095287"/>
    </source>
</evidence>
<organism evidence="2 3">
    <name type="scientific">Steinernema glaseri</name>
    <dbReference type="NCBI Taxonomy" id="37863"/>
    <lineage>
        <taxon>Eukaryota</taxon>
        <taxon>Metazoa</taxon>
        <taxon>Ecdysozoa</taxon>
        <taxon>Nematoda</taxon>
        <taxon>Chromadorea</taxon>
        <taxon>Rhabditida</taxon>
        <taxon>Tylenchina</taxon>
        <taxon>Panagrolaimomorpha</taxon>
        <taxon>Strongyloidoidea</taxon>
        <taxon>Steinernematidae</taxon>
        <taxon>Steinernema</taxon>
    </lineage>
</organism>
<sequence>MQTSSPGVPSDFVSSSTLSRRKSRFVASAFDVATLRAVTLAPVTVAADCRAYVVCLLSPISSKLLGSRGSRAPALGGAPCELPRPAAMERVPDSTARSELQNPTNRHLRRPNPFPIANGAFQTALNTSPLGVNQTTKPHHTLVSSFALNSPLSLGTVHSLRHTRRIYFPQVPKLRRILQLVYCGDFLVQ</sequence>
<dbReference type="Proteomes" id="UP000095287">
    <property type="component" value="Unplaced"/>
</dbReference>
<feature type="compositionally biased region" description="Polar residues" evidence="1">
    <location>
        <begin position="95"/>
        <end position="105"/>
    </location>
</feature>
<feature type="region of interest" description="Disordered" evidence="1">
    <location>
        <begin position="90"/>
        <end position="113"/>
    </location>
</feature>
<keyword evidence="2" id="KW-1185">Reference proteome</keyword>
<dbReference type="WBParaSite" id="L893_g17266.t1">
    <property type="protein sequence ID" value="L893_g17266.t1"/>
    <property type="gene ID" value="L893_g17266"/>
</dbReference>
<evidence type="ECO:0000313" key="3">
    <source>
        <dbReference type="WBParaSite" id="L893_g17266.t1"/>
    </source>
</evidence>
<protein>
    <submittedName>
        <fullName evidence="3">BTB domain-containing protein</fullName>
    </submittedName>
</protein>
<proteinExistence type="predicted"/>
<evidence type="ECO:0000256" key="1">
    <source>
        <dbReference type="SAM" id="MobiDB-lite"/>
    </source>
</evidence>
<reference evidence="3" key="1">
    <citation type="submission" date="2016-11" db="UniProtKB">
        <authorList>
            <consortium name="WormBaseParasite"/>
        </authorList>
    </citation>
    <scope>IDENTIFICATION</scope>
</reference>